<feature type="compositionally biased region" description="Polar residues" evidence="4">
    <location>
        <begin position="41"/>
        <end position="50"/>
    </location>
</feature>
<dbReference type="InterPro" id="IPR018253">
    <property type="entry name" value="DnaJ_domain_CS"/>
</dbReference>
<comment type="caution">
    <text evidence="6">The sequence shown here is derived from an EMBL/GenBank/DDBJ whole genome shotgun (WGS) entry which is preliminary data.</text>
</comment>
<feature type="compositionally biased region" description="Basic and acidic residues" evidence="4">
    <location>
        <begin position="22"/>
        <end position="31"/>
    </location>
</feature>
<organism evidence="6 7">
    <name type="scientific">Coptis chinensis</name>
    <dbReference type="NCBI Taxonomy" id="261450"/>
    <lineage>
        <taxon>Eukaryota</taxon>
        <taxon>Viridiplantae</taxon>
        <taxon>Streptophyta</taxon>
        <taxon>Embryophyta</taxon>
        <taxon>Tracheophyta</taxon>
        <taxon>Spermatophyta</taxon>
        <taxon>Magnoliopsida</taxon>
        <taxon>Ranunculales</taxon>
        <taxon>Ranunculaceae</taxon>
        <taxon>Coptidoideae</taxon>
        <taxon>Coptis</taxon>
    </lineage>
</organism>
<keyword evidence="2" id="KW-0175">Coiled coil</keyword>
<gene>
    <name evidence="6" type="ORF">IFM89_000846</name>
</gene>
<dbReference type="PRINTS" id="PR00625">
    <property type="entry name" value="JDOMAIN"/>
</dbReference>
<reference evidence="6 7" key="1">
    <citation type="submission" date="2020-10" db="EMBL/GenBank/DDBJ databases">
        <title>The Coptis chinensis genome and diversification of protoberbering-type alkaloids.</title>
        <authorList>
            <person name="Wang B."/>
            <person name="Shu S."/>
            <person name="Song C."/>
            <person name="Liu Y."/>
        </authorList>
    </citation>
    <scope>NUCLEOTIDE SEQUENCE [LARGE SCALE GENOMIC DNA]</scope>
    <source>
        <strain evidence="6">HL-2020</strain>
        <tissue evidence="6">Leaf</tissue>
    </source>
</reference>
<dbReference type="Gene3D" id="1.10.287.110">
    <property type="entry name" value="DnaJ domain"/>
    <property type="match status" value="1"/>
</dbReference>
<evidence type="ECO:0000256" key="3">
    <source>
        <dbReference type="ARBA" id="ARBA00023136"/>
    </source>
</evidence>
<dbReference type="FunFam" id="1.10.287.110:FF:000097">
    <property type="entry name" value="Chaperone protein dnaJ 16"/>
    <property type="match status" value="1"/>
</dbReference>
<proteinExistence type="predicted"/>
<sequence length="431" mass="48357">MRVLSETRLVTKLVRTSSPSKGPRERSEIKVKMPGHGFGSKKNSTSSTSEAAKVERKDPYQVLSVSRNSTDQEIKSAYRKLALRYHPDKTGNDSEAADMFKEATFSYNILSDPDKRRQYDTAGFEAIEAESQELELDLSSLGTVNTMFAALFSKLGVAIKTTVSATVLEEALNGAVTVHPLQLGQSCSKKVEKQCAHFYSVNITEQEAQAGLVCRVQSSDKSKFKLLYFEPEDNGGLSLALQEESAKTGKCTSAGMYFLGFPVYRLDQAVNSPCEISELKAGTHVFSVYGDNFFKSASYVIEVLCAGPFSEEKDKLRAVEARILTKRVELSKFETEYREVLAQFTEMTSRYAQEMQAIDELLKQRNTIHASYSTAPPLKRSSSSSKSSDSFKESKKEEERQTSRKKHWAKDRPKKSKWFNVRLKMDKDKPC</sequence>
<evidence type="ECO:0000256" key="4">
    <source>
        <dbReference type="SAM" id="MobiDB-lite"/>
    </source>
</evidence>
<dbReference type="PROSITE" id="PS50076">
    <property type="entry name" value="DNAJ_2"/>
    <property type="match status" value="1"/>
</dbReference>
<dbReference type="GO" id="GO:0016020">
    <property type="term" value="C:membrane"/>
    <property type="evidence" value="ECO:0007669"/>
    <property type="project" value="UniProtKB-SubCell"/>
</dbReference>
<name>A0A835IW52_9MAGN</name>
<dbReference type="InterPro" id="IPR001623">
    <property type="entry name" value="DnaJ_domain"/>
</dbReference>
<dbReference type="InterPro" id="IPR036869">
    <property type="entry name" value="J_dom_sf"/>
</dbReference>
<feature type="domain" description="J" evidence="5">
    <location>
        <begin position="58"/>
        <end position="123"/>
    </location>
</feature>
<feature type="compositionally biased region" description="Basic residues" evidence="4">
    <location>
        <begin position="403"/>
        <end position="417"/>
    </location>
</feature>
<dbReference type="EMBL" id="JADFTS010000001">
    <property type="protein sequence ID" value="KAF9623357.1"/>
    <property type="molecule type" value="Genomic_DNA"/>
</dbReference>
<accession>A0A835IW52</accession>
<dbReference type="Pfam" id="PF00226">
    <property type="entry name" value="DnaJ"/>
    <property type="match status" value="1"/>
</dbReference>
<keyword evidence="3" id="KW-0472">Membrane</keyword>
<dbReference type="SMART" id="SM00271">
    <property type="entry name" value="DnaJ"/>
    <property type="match status" value="1"/>
</dbReference>
<comment type="subcellular location">
    <subcellularLocation>
        <location evidence="1">Membrane</location>
    </subcellularLocation>
</comment>
<dbReference type="InterPro" id="IPR052812">
    <property type="entry name" value="Plant_DnaJ_domain"/>
</dbReference>
<protein>
    <recommendedName>
        <fullName evidence="5">J domain-containing protein</fullName>
    </recommendedName>
</protein>
<evidence type="ECO:0000256" key="1">
    <source>
        <dbReference type="ARBA" id="ARBA00004370"/>
    </source>
</evidence>
<dbReference type="PROSITE" id="PS00636">
    <property type="entry name" value="DNAJ_1"/>
    <property type="match status" value="1"/>
</dbReference>
<evidence type="ECO:0000313" key="6">
    <source>
        <dbReference type="EMBL" id="KAF9623357.1"/>
    </source>
</evidence>
<dbReference type="SUPFAM" id="SSF46565">
    <property type="entry name" value="Chaperone J-domain"/>
    <property type="match status" value="1"/>
</dbReference>
<dbReference type="PANTHER" id="PTHR44272">
    <property type="entry name" value="DNAJ DOMAIN (PROKARYOTIC HEAT SHOCK PROTEIN)"/>
    <property type="match status" value="1"/>
</dbReference>
<dbReference type="Proteomes" id="UP000631114">
    <property type="component" value="Unassembled WGS sequence"/>
</dbReference>
<feature type="region of interest" description="Disordered" evidence="4">
    <location>
        <begin position="372"/>
        <end position="431"/>
    </location>
</feature>
<dbReference type="CDD" id="cd06257">
    <property type="entry name" value="DnaJ"/>
    <property type="match status" value="1"/>
</dbReference>
<evidence type="ECO:0000259" key="5">
    <source>
        <dbReference type="PROSITE" id="PS50076"/>
    </source>
</evidence>
<dbReference type="OrthoDB" id="10250354at2759"/>
<keyword evidence="7" id="KW-1185">Reference proteome</keyword>
<feature type="compositionally biased region" description="Basic and acidic residues" evidence="4">
    <location>
        <begin position="389"/>
        <end position="402"/>
    </location>
</feature>
<dbReference type="PANTHER" id="PTHR44272:SF2">
    <property type="entry name" value="CHAPERONE PROTEIN DNAJ 16"/>
    <property type="match status" value="1"/>
</dbReference>
<evidence type="ECO:0000313" key="7">
    <source>
        <dbReference type="Proteomes" id="UP000631114"/>
    </source>
</evidence>
<feature type="region of interest" description="Disordered" evidence="4">
    <location>
        <begin position="1"/>
        <end position="58"/>
    </location>
</feature>
<evidence type="ECO:0000256" key="2">
    <source>
        <dbReference type="ARBA" id="ARBA00023054"/>
    </source>
</evidence>
<dbReference type="AlphaFoldDB" id="A0A835IW52"/>